<protein>
    <submittedName>
        <fullName evidence="2">Unplaced genomic scaffold PAXINscaffold_76, whole genome shotgun sequence</fullName>
    </submittedName>
</protein>
<dbReference type="AlphaFoldDB" id="A0A0C9TSD8"/>
<dbReference type="Gene3D" id="1.20.1280.50">
    <property type="match status" value="1"/>
</dbReference>
<dbReference type="EMBL" id="KN819398">
    <property type="protein sequence ID" value="KIJ10712.1"/>
    <property type="molecule type" value="Genomic_DNA"/>
</dbReference>
<evidence type="ECO:0000259" key="1">
    <source>
        <dbReference type="PROSITE" id="PS50181"/>
    </source>
</evidence>
<dbReference type="SUPFAM" id="SSF81383">
    <property type="entry name" value="F-box domain"/>
    <property type="match status" value="1"/>
</dbReference>
<feature type="domain" description="F-box" evidence="1">
    <location>
        <begin position="5"/>
        <end position="64"/>
    </location>
</feature>
<dbReference type="InterPro" id="IPR001810">
    <property type="entry name" value="F-box_dom"/>
</dbReference>
<gene>
    <name evidence="2" type="ORF">PAXINDRAFT_16320</name>
</gene>
<dbReference type="PROSITE" id="PS50181">
    <property type="entry name" value="FBOX"/>
    <property type="match status" value="1"/>
</dbReference>
<evidence type="ECO:0000313" key="3">
    <source>
        <dbReference type="Proteomes" id="UP000053647"/>
    </source>
</evidence>
<sequence>MSTSDPPISRLPDELLIIIFGYLTTSSSPPDQFPFALSVPMLLSHVSRRWRTIISTTPSMWIKVPISPFQPGHTLRSFLRHSLPLPISVTVYPWPQGHPYIRFRTLAHQFELLLREEEDRERIHDLRIEDSANNVIGKLVDRHPRPRFHFPALRHVSLCGARDWRASCFFDDGNAPVLKSLVLENATMNYVTNLLLHPPQRLTTLVWKCSSSSTIDGLWLSVPIELFSHFVASFPSLTALELHGPVVVTEDNQADPTLLHYLRAISHRTVTLLTEIKSLRIAHPFTLPTSPLELFRRLPSLTHIIVGKRAEGRPGLASSTLCVLRGLAGSPEILPVLDQVLLEFTDAELNSSLGEVIRDKVKTWLEGRDSMRAMVSVPIVMVNGTRVSW</sequence>
<name>A0A0C9TSD8_PAXIN</name>
<accession>A0A0C9TSD8</accession>
<proteinExistence type="predicted"/>
<organism evidence="2 3">
    <name type="scientific">Paxillus involutus ATCC 200175</name>
    <dbReference type="NCBI Taxonomy" id="664439"/>
    <lineage>
        <taxon>Eukaryota</taxon>
        <taxon>Fungi</taxon>
        <taxon>Dikarya</taxon>
        <taxon>Basidiomycota</taxon>
        <taxon>Agaricomycotina</taxon>
        <taxon>Agaricomycetes</taxon>
        <taxon>Agaricomycetidae</taxon>
        <taxon>Boletales</taxon>
        <taxon>Paxilineae</taxon>
        <taxon>Paxillaceae</taxon>
        <taxon>Paxillus</taxon>
    </lineage>
</organism>
<dbReference type="HOGENOM" id="CLU_698495_0_0_1"/>
<dbReference type="OrthoDB" id="2653019at2759"/>
<dbReference type="Proteomes" id="UP000053647">
    <property type="component" value="Unassembled WGS sequence"/>
</dbReference>
<reference evidence="3" key="2">
    <citation type="submission" date="2015-01" db="EMBL/GenBank/DDBJ databases">
        <title>Evolutionary Origins and Diversification of the Mycorrhizal Mutualists.</title>
        <authorList>
            <consortium name="DOE Joint Genome Institute"/>
            <consortium name="Mycorrhizal Genomics Consortium"/>
            <person name="Kohler A."/>
            <person name="Kuo A."/>
            <person name="Nagy L.G."/>
            <person name="Floudas D."/>
            <person name="Copeland A."/>
            <person name="Barry K.W."/>
            <person name="Cichocki N."/>
            <person name="Veneault-Fourrey C."/>
            <person name="LaButti K."/>
            <person name="Lindquist E.A."/>
            <person name="Lipzen A."/>
            <person name="Lundell T."/>
            <person name="Morin E."/>
            <person name="Murat C."/>
            <person name="Riley R."/>
            <person name="Ohm R."/>
            <person name="Sun H."/>
            <person name="Tunlid A."/>
            <person name="Henrissat B."/>
            <person name="Grigoriev I.V."/>
            <person name="Hibbett D.S."/>
            <person name="Martin F."/>
        </authorList>
    </citation>
    <scope>NUCLEOTIDE SEQUENCE [LARGE SCALE GENOMIC DNA]</scope>
    <source>
        <strain evidence="3">ATCC 200175</strain>
    </source>
</reference>
<evidence type="ECO:0000313" key="2">
    <source>
        <dbReference type="EMBL" id="KIJ10712.1"/>
    </source>
</evidence>
<keyword evidence="3" id="KW-1185">Reference proteome</keyword>
<dbReference type="InterPro" id="IPR036047">
    <property type="entry name" value="F-box-like_dom_sf"/>
</dbReference>
<dbReference type="Pfam" id="PF12937">
    <property type="entry name" value="F-box-like"/>
    <property type="match status" value="1"/>
</dbReference>
<dbReference type="SUPFAM" id="SSF52047">
    <property type="entry name" value="RNI-like"/>
    <property type="match status" value="1"/>
</dbReference>
<reference evidence="2 3" key="1">
    <citation type="submission" date="2014-06" db="EMBL/GenBank/DDBJ databases">
        <authorList>
            <consortium name="DOE Joint Genome Institute"/>
            <person name="Kuo A."/>
            <person name="Kohler A."/>
            <person name="Nagy L.G."/>
            <person name="Floudas D."/>
            <person name="Copeland A."/>
            <person name="Barry K.W."/>
            <person name="Cichocki N."/>
            <person name="Veneault-Fourrey C."/>
            <person name="LaButti K."/>
            <person name="Lindquist E.A."/>
            <person name="Lipzen A."/>
            <person name="Lundell T."/>
            <person name="Morin E."/>
            <person name="Murat C."/>
            <person name="Sun H."/>
            <person name="Tunlid A."/>
            <person name="Henrissat B."/>
            <person name="Grigoriev I.V."/>
            <person name="Hibbett D.S."/>
            <person name="Martin F."/>
            <person name="Nordberg H.P."/>
            <person name="Cantor M.N."/>
            <person name="Hua S.X."/>
        </authorList>
    </citation>
    <scope>NUCLEOTIDE SEQUENCE [LARGE SCALE GENOMIC DNA]</scope>
    <source>
        <strain evidence="2 3">ATCC 200175</strain>
    </source>
</reference>